<dbReference type="EMBL" id="GGEC01010249">
    <property type="protein sequence ID" value="MBW90732.1"/>
    <property type="molecule type" value="Transcribed_RNA"/>
</dbReference>
<organism evidence="1">
    <name type="scientific">Rhizophora mucronata</name>
    <name type="common">Asiatic mangrove</name>
    <dbReference type="NCBI Taxonomy" id="61149"/>
    <lineage>
        <taxon>Eukaryota</taxon>
        <taxon>Viridiplantae</taxon>
        <taxon>Streptophyta</taxon>
        <taxon>Embryophyta</taxon>
        <taxon>Tracheophyta</taxon>
        <taxon>Spermatophyta</taxon>
        <taxon>Magnoliopsida</taxon>
        <taxon>eudicotyledons</taxon>
        <taxon>Gunneridae</taxon>
        <taxon>Pentapetalae</taxon>
        <taxon>rosids</taxon>
        <taxon>fabids</taxon>
        <taxon>Malpighiales</taxon>
        <taxon>Rhizophoraceae</taxon>
        <taxon>Rhizophora</taxon>
    </lineage>
</organism>
<evidence type="ECO:0000313" key="1">
    <source>
        <dbReference type="EMBL" id="MBW90732.1"/>
    </source>
</evidence>
<accession>A0A2P2JB95</accession>
<dbReference type="AlphaFoldDB" id="A0A2P2JB95"/>
<name>A0A2P2JB95_RHIMU</name>
<reference evidence="1" key="1">
    <citation type="submission" date="2018-02" db="EMBL/GenBank/DDBJ databases">
        <title>Rhizophora mucronata_Transcriptome.</title>
        <authorList>
            <person name="Meera S.P."/>
            <person name="Sreeshan A."/>
            <person name="Augustine A."/>
        </authorList>
    </citation>
    <scope>NUCLEOTIDE SEQUENCE</scope>
    <source>
        <tissue evidence="1">Leaf</tissue>
    </source>
</reference>
<sequence length="87" mass="9917">MYFTNIMTSPSRIRPKPWTCMIPAVAGTKPFSHGMPCLLLHTVHLLFIKFSEYNYGRRLSPATAHQAYKLMNETSTTASKTRTVVRI</sequence>
<proteinExistence type="predicted"/>
<protein>
    <submittedName>
        <fullName evidence="1">Uncharacterized protein MANES_05G169200</fullName>
    </submittedName>
</protein>